<organism evidence="10 11">
    <name type="scientific">Dissophora globulifera</name>
    <dbReference type="NCBI Taxonomy" id="979702"/>
    <lineage>
        <taxon>Eukaryota</taxon>
        <taxon>Fungi</taxon>
        <taxon>Fungi incertae sedis</taxon>
        <taxon>Mucoromycota</taxon>
        <taxon>Mortierellomycotina</taxon>
        <taxon>Mortierellomycetes</taxon>
        <taxon>Mortierellales</taxon>
        <taxon>Mortierellaceae</taxon>
        <taxon>Dissophora</taxon>
    </lineage>
</organism>
<dbReference type="Proteomes" id="UP000738325">
    <property type="component" value="Unassembled WGS sequence"/>
</dbReference>
<dbReference type="GO" id="GO:0050291">
    <property type="term" value="F:sphingosine N-acyltransferase activity"/>
    <property type="evidence" value="ECO:0007669"/>
    <property type="project" value="InterPro"/>
</dbReference>
<gene>
    <name evidence="10" type="primary">LAG1_1</name>
    <name evidence="10" type="ORF">BGZ99_001130</name>
</gene>
<comment type="similarity">
    <text evidence="2">Belongs to the sphingosine N-acyltransferase family.</text>
</comment>
<feature type="region of interest" description="Disordered" evidence="7">
    <location>
        <begin position="1"/>
        <end position="39"/>
    </location>
</feature>
<sequence length="372" mass="42712">MAASTLQQRPSGSHKLVSSKKSLLNSTPNAPTGSTHQRRKGLLAAMDRHQIDGPLVAILTILGTYALSPDSLAKKFLFFQEYDAETRTYEKSWDDIYFVIFWVAAFTFLRAAVMTYVLTPMARRLGAASERAVTRFAEQGWICIYYSFSWVTGMYCLQLTPTWKNWLVWFHTDQFLDSYPLTALPVITKYYYYLQFAFWIQQLFVLGIEAPRKDFLATISHHLVTVSLISFSLGLNVTTFGTAVFVAMDLADIVLSFGKCLKYIEMPDSICDPIFAFFMIVWVYTRHFLYGHIIYAWITYGHGYSSKLTYYVVICLLMVLQSLMFFWLWSICRIVYKMFASKGGVVDDRSEDEDEQPVEFNGNAETKNVVPA</sequence>
<dbReference type="InterPro" id="IPR006634">
    <property type="entry name" value="TLC-dom"/>
</dbReference>
<dbReference type="SMART" id="SM00724">
    <property type="entry name" value="TLC"/>
    <property type="match status" value="1"/>
</dbReference>
<evidence type="ECO:0000256" key="1">
    <source>
        <dbReference type="ARBA" id="ARBA00004141"/>
    </source>
</evidence>
<feature type="compositionally biased region" description="Polar residues" evidence="7">
    <location>
        <begin position="1"/>
        <end position="10"/>
    </location>
</feature>
<feature type="compositionally biased region" description="Low complexity" evidence="7">
    <location>
        <begin position="11"/>
        <end position="26"/>
    </location>
</feature>
<dbReference type="PANTHER" id="PTHR12560:SF0">
    <property type="entry name" value="LD18904P"/>
    <property type="match status" value="1"/>
</dbReference>
<protein>
    <submittedName>
        <fullName evidence="10">Sphingosine N-acyltransferase lag1</fullName>
    </submittedName>
</protein>
<evidence type="ECO:0000259" key="9">
    <source>
        <dbReference type="PROSITE" id="PS50922"/>
    </source>
</evidence>
<keyword evidence="4 8" id="KW-1133">Transmembrane helix</keyword>
<dbReference type="GO" id="GO:0016020">
    <property type="term" value="C:membrane"/>
    <property type="evidence" value="ECO:0007669"/>
    <property type="project" value="UniProtKB-SubCell"/>
</dbReference>
<dbReference type="EMBL" id="JAAAIP010000127">
    <property type="protein sequence ID" value="KAG0325033.1"/>
    <property type="molecule type" value="Genomic_DNA"/>
</dbReference>
<evidence type="ECO:0000256" key="3">
    <source>
        <dbReference type="ARBA" id="ARBA00022692"/>
    </source>
</evidence>
<proteinExistence type="inferred from homology"/>
<comment type="subcellular location">
    <subcellularLocation>
        <location evidence="1">Membrane</location>
        <topology evidence="1">Multi-pass membrane protein</topology>
    </subcellularLocation>
</comment>
<feature type="transmembrane region" description="Helical" evidence="8">
    <location>
        <begin position="310"/>
        <end position="332"/>
    </location>
</feature>
<evidence type="ECO:0000256" key="6">
    <source>
        <dbReference type="PROSITE-ProRule" id="PRU00205"/>
    </source>
</evidence>
<evidence type="ECO:0000256" key="2">
    <source>
        <dbReference type="ARBA" id="ARBA00009808"/>
    </source>
</evidence>
<dbReference type="Pfam" id="PF03798">
    <property type="entry name" value="TRAM_LAG1_CLN8"/>
    <property type="match status" value="1"/>
</dbReference>
<evidence type="ECO:0000256" key="5">
    <source>
        <dbReference type="ARBA" id="ARBA00023136"/>
    </source>
</evidence>
<feature type="region of interest" description="Disordered" evidence="7">
    <location>
        <begin position="347"/>
        <end position="372"/>
    </location>
</feature>
<feature type="transmembrane region" description="Helical" evidence="8">
    <location>
        <begin position="273"/>
        <end position="298"/>
    </location>
</feature>
<feature type="transmembrane region" description="Helical" evidence="8">
    <location>
        <begin position="190"/>
        <end position="208"/>
    </location>
</feature>
<evidence type="ECO:0000256" key="7">
    <source>
        <dbReference type="SAM" id="MobiDB-lite"/>
    </source>
</evidence>
<feature type="domain" description="TLC" evidence="9">
    <location>
        <begin position="134"/>
        <end position="340"/>
    </location>
</feature>
<evidence type="ECO:0000256" key="8">
    <source>
        <dbReference type="SAM" id="Phobius"/>
    </source>
</evidence>
<dbReference type="PANTHER" id="PTHR12560">
    <property type="entry name" value="LONGEVITY ASSURANCE FACTOR 1 LAG1"/>
    <property type="match status" value="1"/>
</dbReference>
<feature type="transmembrane region" description="Helical" evidence="8">
    <location>
        <begin position="96"/>
        <end position="119"/>
    </location>
</feature>
<comment type="caution">
    <text evidence="10">The sequence shown here is derived from an EMBL/GenBank/DDBJ whole genome shotgun (WGS) entry which is preliminary data.</text>
</comment>
<accession>A0A9P6RT71</accession>
<evidence type="ECO:0000313" key="10">
    <source>
        <dbReference type="EMBL" id="KAG0325033.1"/>
    </source>
</evidence>
<evidence type="ECO:0000313" key="11">
    <source>
        <dbReference type="Proteomes" id="UP000738325"/>
    </source>
</evidence>
<reference evidence="10" key="1">
    <citation type="journal article" date="2020" name="Fungal Divers.">
        <title>Resolving the Mortierellaceae phylogeny through synthesis of multi-gene phylogenetics and phylogenomics.</title>
        <authorList>
            <person name="Vandepol N."/>
            <person name="Liber J."/>
            <person name="Desiro A."/>
            <person name="Na H."/>
            <person name="Kennedy M."/>
            <person name="Barry K."/>
            <person name="Grigoriev I.V."/>
            <person name="Miller A.N."/>
            <person name="O'Donnell K."/>
            <person name="Stajich J.E."/>
            <person name="Bonito G."/>
        </authorList>
    </citation>
    <scope>NUCLEOTIDE SEQUENCE</scope>
    <source>
        <strain evidence="10">REB-010B</strain>
    </source>
</reference>
<keyword evidence="11" id="KW-1185">Reference proteome</keyword>
<keyword evidence="3 6" id="KW-0812">Transmembrane</keyword>
<dbReference type="InterPro" id="IPR016439">
    <property type="entry name" value="Lag1/Lac1-like"/>
</dbReference>
<feature type="transmembrane region" description="Helical" evidence="8">
    <location>
        <begin position="140"/>
        <end position="160"/>
    </location>
</feature>
<dbReference type="GO" id="GO:0046513">
    <property type="term" value="P:ceramide biosynthetic process"/>
    <property type="evidence" value="ECO:0007669"/>
    <property type="project" value="InterPro"/>
</dbReference>
<dbReference type="OrthoDB" id="537032at2759"/>
<feature type="transmembrane region" description="Helical" evidence="8">
    <location>
        <begin position="51"/>
        <end position="68"/>
    </location>
</feature>
<dbReference type="AlphaFoldDB" id="A0A9P6RT71"/>
<name>A0A9P6RT71_9FUNG</name>
<keyword evidence="5 6" id="KW-0472">Membrane</keyword>
<evidence type="ECO:0000256" key="4">
    <source>
        <dbReference type="ARBA" id="ARBA00022989"/>
    </source>
</evidence>
<dbReference type="PROSITE" id="PS50922">
    <property type="entry name" value="TLC"/>
    <property type="match status" value="1"/>
</dbReference>